<reference evidence="6 7" key="1">
    <citation type="journal article" date="2019" name="Nat. Ecol. Evol.">
        <title>Megaphylogeny resolves global patterns of mushroom evolution.</title>
        <authorList>
            <person name="Varga T."/>
            <person name="Krizsan K."/>
            <person name="Foldi C."/>
            <person name="Dima B."/>
            <person name="Sanchez-Garcia M."/>
            <person name="Sanchez-Ramirez S."/>
            <person name="Szollosi G.J."/>
            <person name="Szarkandi J.G."/>
            <person name="Papp V."/>
            <person name="Albert L."/>
            <person name="Andreopoulos W."/>
            <person name="Angelini C."/>
            <person name="Antonin V."/>
            <person name="Barry K.W."/>
            <person name="Bougher N.L."/>
            <person name="Buchanan P."/>
            <person name="Buyck B."/>
            <person name="Bense V."/>
            <person name="Catcheside P."/>
            <person name="Chovatia M."/>
            <person name="Cooper J."/>
            <person name="Damon W."/>
            <person name="Desjardin D."/>
            <person name="Finy P."/>
            <person name="Geml J."/>
            <person name="Haridas S."/>
            <person name="Hughes K."/>
            <person name="Justo A."/>
            <person name="Karasinski D."/>
            <person name="Kautmanova I."/>
            <person name="Kiss B."/>
            <person name="Kocsube S."/>
            <person name="Kotiranta H."/>
            <person name="LaButti K.M."/>
            <person name="Lechner B.E."/>
            <person name="Liimatainen K."/>
            <person name="Lipzen A."/>
            <person name="Lukacs Z."/>
            <person name="Mihaltcheva S."/>
            <person name="Morgado L.N."/>
            <person name="Niskanen T."/>
            <person name="Noordeloos M.E."/>
            <person name="Ohm R.A."/>
            <person name="Ortiz-Santana B."/>
            <person name="Ovrebo C."/>
            <person name="Racz N."/>
            <person name="Riley R."/>
            <person name="Savchenko A."/>
            <person name="Shiryaev A."/>
            <person name="Soop K."/>
            <person name="Spirin V."/>
            <person name="Szebenyi C."/>
            <person name="Tomsovsky M."/>
            <person name="Tulloss R.E."/>
            <person name="Uehling J."/>
            <person name="Grigoriev I.V."/>
            <person name="Vagvolgyi C."/>
            <person name="Papp T."/>
            <person name="Martin F.M."/>
            <person name="Miettinen O."/>
            <person name="Hibbett D.S."/>
            <person name="Nagy L.G."/>
        </authorList>
    </citation>
    <scope>NUCLEOTIDE SEQUENCE [LARGE SCALE GENOMIC DNA]</scope>
    <source>
        <strain evidence="6 7">OMC1185</strain>
    </source>
</reference>
<feature type="domain" description="tRNA ligase phosphodiesterase" evidence="3">
    <location>
        <begin position="596"/>
        <end position="801"/>
    </location>
</feature>
<dbReference type="InterPro" id="IPR015965">
    <property type="entry name" value="tRNA_lig_PDEase"/>
</dbReference>
<protein>
    <recommendedName>
        <fullName evidence="1">tRNA ligase</fullName>
        <ecNumber evidence="1">6.5.1.3</ecNumber>
    </recommendedName>
</protein>
<sequence>MSSQYSKEDSDLIEELARLSKKSPKLVRSTVFQAPAQPSVSVRSWKMNEYKYNNIPCPFPTLARGLFTEELEDQGDGIKHRIVVRGYDKFFNIGEVPWTRWSSIESHTASPYTLTLKSNGCIIFIAALTPEKLIVTSKHSVGARGEGESHAARGEWWLRKQFEKTGKTEEQLAKALWENNWTAAAELCDDEFEEHVLPYPPEKTGLHLHGINKCTKAFMTMPPDVVNSFAKEWGFIETAYTTLKTIQEVKEFTDKVAKSGSWNGESVEGFVVRTHVTEPPTEKANQPATVSPYPPGSSFFFKVKFDEPYMMYRDWREVTRTLLSKKNALRPGSVSKAKMKRPETRLYVRWVIEEIKKDPKQFEGFSAGHGIIATRERFLQWLKAEEGKTALQTETSQKPDEYGITGAERKDFSKTIIVPIAVPGCGKTAISVALVHLFGFGHTQSDDVQAKKPAPVFIKNVVDLLKKHDVVIADKNNHLKQHRQQLRDATKSFDTPVRLMALNWSLDQPLAAIHRICGDRVYARGENHQTLRADTLGKAHEDVIWQFLHNAEELDDEEVDVSVEMSFDDTPEQALSKAVDACVNVLGLPRPTPEKIEEALQVAKGYAPRMKKPKEKAKKAPPTPRYFALLPEFDLEQVLGRIFDSPGSDVPESAVKLYSTMRDKNRIAKRPHITIVHSNSLPTESELWERCMNIHRLPTAPLLDFKLGDLVWNDRVMAIAVENLQVVSEGDAQQQEGGELVSKLPYEVREHLHITVGTADRDIAPVEAKALVEKWREGEKDASIGSIPLQEARVQGTVKGLMN</sequence>
<dbReference type="GO" id="GO:0003972">
    <property type="term" value="F:RNA ligase (ATP) activity"/>
    <property type="evidence" value="ECO:0007669"/>
    <property type="project" value="UniProtKB-UniRule"/>
</dbReference>
<dbReference type="GO" id="GO:0051730">
    <property type="term" value="F:GTP-dependent polyribonucleotide 5'-hydroxyl-kinase activity"/>
    <property type="evidence" value="ECO:0007669"/>
    <property type="project" value="InterPro"/>
</dbReference>
<organism evidence="6 7">
    <name type="scientific">Heliocybe sulcata</name>
    <dbReference type="NCBI Taxonomy" id="5364"/>
    <lineage>
        <taxon>Eukaryota</taxon>
        <taxon>Fungi</taxon>
        <taxon>Dikarya</taxon>
        <taxon>Basidiomycota</taxon>
        <taxon>Agaricomycotina</taxon>
        <taxon>Agaricomycetes</taxon>
        <taxon>Gloeophyllales</taxon>
        <taxon>Gloeophyllaceae</taxon>
        <taxon>Heliocybe</taxon>
    </lineage>
</organism>
<dbReference type="GO" id="GO:0005524">
    <property type="term" value="F:ATP binding"/>
    <property type="evidence" value="ECO:0007669"/>
    <property type="project" value="UniProtKB-UniRule"/>
</dbReference>
<dbReference type="InterPro" id="IPR012387">
    <property type="entry name" value="Trl1_fun"/>
</dbReference>
<gene>
    <name evidence="6" type="ORF">OE88DRAFT_1702824</name>
</gene>
<dbReference type="InterPro" id="IPR019039">
    <property type="entry name" value="T4-Rnl1-like_N"/>
</dbReference>
<dbReference type="OrthoDB" id="276239at2759"/>
<dbReference type="PANTHER" id="PTHR32004">
    <property type="entry name" value="TRNA LIGASE"/>
    <property type="match status" value="1"/>
</dbReference>
<dbReference type="PIRSF" id="PIRSF019634">
    <property type="entry name" value="tRNA_lig_yeast"/>
    <property type="match status" value="1"/>
</dbReference>
<dbReference type="GO" id="GO:0005634">
    <property type="term" value="C:nucleus"/>
    <property type="evidence" value="ECO:0007669"/>
    <property type="project" value="TreeGrafter"/>
</dbReference>
<dbReference type="GO" id="GO:0006388">
    <property type="term" value="P:tRNA splicing, via endonucleolytic cleavage and ligation"/>
    <property type="evidence" value="ECO:0007669"/>
    <property type="project" value="UniProtKB-UniRule"/>
</dbReference>
<dbReference type="EMBL" id="ML213516">
    <property type="protein sequence ID" value="TFK49265.1"/>
    <property type="molecule type" value="Genomic_DNA"/>
</dbReference>
<dbReference type="Proteomes" id="UP000305948">
    <property type="component" value="Unassembled WGS sequence"/>
</dbReference>
<name>A0A5C3MWN0_9AGAM</name>
<evidence type="ECO:0000259" key="4">
    <source>
        <dbReference type="Pfam" id="PF08303"/>
    </source>
</evidence>
<proteinExistence type="inferred from homology"/>
<keyword evidence="1" id="KW-0819">tRNA processing</keyword>
<keyword evidence="1" id="KW-0436">Ligase</keyword>
<keyword evidence="7" id="KW-1185">Reference proteome</keyword>
<comment type="catalytic activity">
    <reaction evidence="1">
        <text>ATP + (ribonucleotide)n-3'-hydroxyl + 5'-phospho-(ribonucleotide)m = (ribonucleotide)n+m + AMP + diphosphate.</text>
        <dbReference type="EC" id="6.5.1.3"/>
    </reaction>
</comment>
<dbReference type="Pfam" id="PF08303">
    <property type="entry name" value="tRNA_lig_kinase"/>
    <property type="match status" value="1"/>
</dbReference>
<dbReference type="InterPro" id="IPR015966">
    <property type="entry name" value="tRNA_lig_kin_fungi"/>
</dbReference>
<dbReference type="GO" id="GO:0008081">
    <property type="term" value="F:phosphoric diester hydrolase activity"/>
    <property type="evidence" value="ECO:0007669"/>
    <property type="project" value="InterPro"/>
</dbReference>
<dbReference type="SUPFAM" id="SSF52540">
    <property type="entry name" value="P-loop containing nucleoside triphosphate hydrolases"/>
    <property type="match status" value="1"/>
</dbReference>
<feature type="active site" description="N6-AMP-lysine intermediate" evidence="2">
    <location>
        <position position="117"/>
    </location>
</feature>
<feature type="domain" description="T4 RNA ligase 1-like N-terminal" evidence="5">
    <location>
        <begin position="63"/>
        <end position="309"/>
    </location>
</feature>
<evidence type="ECO:0000313" key="6">
    <source>
        <dbReference type="EMBL" id="TFK49265.1"/>
    </source>
</evidence>
<comment type="similarity">
    <text evidence="1">Belongs to the TRL1 family.</text>
</comment>
<evidence type="ECO:0000256" key="2">
    <source>
        <dbReference type="PIRSR" id="PIRSR019634-50"/>
    </source>
</evidence>
<dbReference type="Gene3D" id="3.40.50.300">
    <property type="entry name" value="P-loop containing nucleotide triphosphate hydrolases"/>
    <property type="match status" value="1"/>
</dbReference>
<dbReference type="STRING" id="5364.A0A5C3MWN0"/>
<accession>A0A5C3MWN0</accession>
<dbReference type="InterPro" id="IPR027417">
    <property type="entry name" value="P-loop_NTPase"/>
</dbReference>
<dbReference type="Pfam" id="PF09511">
    <property type="entry name" value="RNA_lig_T4_1"/>
    <property type="match status" value="1"/>
</dbReference>
<evidence type="ECO:0000256" key="1">
    <source>
        <dbReference type="PIRNR" id="PIRNR019634"/>
    </source>
</evidence>
<dbReference type="PANTHER" id="PTHR32004:SF1">
    <property type="entry name" value="TRNA LIGASE"/>
    <property type="match status" value="1"/>
</dbReference>
<evidence type="ECO:0000313" key="7">
    <source>
        <dbReference type="Proteomes" id="UP000305948"/>
    </source>
</evidence>
<dbReference type="Pfam" id="PF08302">
    <property type="entry name" value="tRNA_lig_CPD"/>
    <property type="match status" value="1"/>
</dbReference>
<feature type="domain" description="tRNA ligase kinase" evidence="4">
    <location>
        <begin position="416"/>
        <end position="557"/>
    </location>
</feature>
<evidence type="ECO:0000259" key="3">
    <source>
        <dbReference type="Pfam" id="PF08302"/>
    </source>
</evidence>
<dbReference type="EC" id="6.5.1.3" evidence="1"/>
<evidence type="ECO:0000259" key="5">
    <source>
        <dbReference type="Pfam" id="PF09511"/>
    </source>
</evidence>
<dbReference type="AlphaFoldDB" id="A0A5C3MWN0"/>